<dbReference type="SUPFAM" id="SSF53335">
    <property type="entry name" value="S-adenosyl-L-methionine-dependent methyltransferases"/>
    <property type="match status" value="1"/>
</dbReference>
<dbReference type="AlphaFoldDB" id="A0ABD5W4B9"/>
<dbReference type="Proteomes" id="UP001596445">
    <property type="component" value="Unassembled WGS sequence"/>
</dbReference>
<dbReference type="InterPro" id="IPR041698">
    <property type="entry name" value="Methyltransf_25"/>
</dbReference>
<gene>
    <name evidence="4" type="ORF">ACFQQG_13620</name>
</gene>
<dbReference type="CDD" id="cd02440">
    <property type="entry name" value="AdoMet_MTases"/>
    <property type="match status" value="1"/>
</dbReference>
<evidence type="ECO:0000256" key="2">
    <source>
        <dbReference type="ARBA" id="ARBA00022679"/>
    </source>
</evidence>
<evidence type="ECO:0000259" key="3">
    <source>
        <dbReference type="Pfam" id="PF13649"/>
    </source>
</evidence>
<keyword evidence="2 4" id="KW-0808">Transferase</keyword>
<evidence type="ECO:0000256" key="1">
    <source>
        <dbReference type="ARBA" id="ARBA00022603"/>
    </source>
</evidence>
<keyword evidence="1 4" id="KW-0489">Methyltransferase</keyword>
<dbReference type="EC" id="2.1.1.-" evidence="4"/>
<dbReference type="EMBL" id="JBHSZI010000001">
    <property type="protein sequence ID" value="MFC7059028.1"/>
    <property type="molecule type" value="Genomic_DNA"/>
</dbReference>
<dbReference type="InterPro" id="IPR029063">
    <property type="entry name" value="SAM-dependent_MTases_sf"/>
</dbReference>
<evidence type="ECO:0000313" key="4">
    <source>
        <dbReference type="EMBL" id="MFC7059028.1"/>
    </source>
</evidence>
<keyword evidence="5" id="KW-1185">Reference proteome</keyword>
<evidence type="ECO:0000313" key="5">
    <source>
        <dbReference type="Proteomes" id="UP001596445"/>
    </source>
</evidence>
<dbReference type="PANTHER" id="PTHR43861">
    <property type="entry name" value="TRANS-ACONITATE 2-METHYLTRANSFERASE-RELATED"/>
    <property type="match status" value="1"/>
</dbReference>
<dbReference type="PANTHER" id="PTHR43861:SF1">
    <property type="entry name" value="TRANS-ACONITATE 2-METHYLTRANSFERASE"/>
    <property type="match status" value="1"/>
</dbReference>
<dbReference type="Gene3D" id="3.40.50.150">
    <property type="entry name" value="Vaccinia Virus protein VP39"/>
    <property type="match status" value="1"/>
</dbReference>
<dbReference type="Pfam" id="PF13649">
    <property type="entry name" value="Methyltransf_25"/>
    <property type="match status" value="1"/>
</dbReference>
<proteinExistence type="predicted"/>
<accession>A0ABD5W4B9</accession>
<protein>
    <submittedName>
        <fullName evidence="4">Class I SAM-dependent methyltransferase</fullName>
        <ecNumber evidence="4">2.1.1.-</ecNumber>
    </submittedName>
</protein>
<dbReference type="RefSeq" id="WP_267161751.1">
    <property type="nucleotide sequence ID" value="NZ_CP112972.1"/>
</dbReference>
<organism evidence="4 5">
    <name type="scientific">Halovenus salina</name>
    <dbReference type="NCBI Taxonomy" id="1510225"/>
    <lineage>
        <taxon>Archaea</taxon>
        <taxon>Methanobacteriati</taxon>
        <taxon>Methanobacteriota</taxon>
        <taxon>Stenosarchaea group</taxon>
        <taxon>Halobacteria</taxon>
        <taxon>Halobacteriales</taxon>
        <taxon>Haloarculaceae</taxon>
        <taxon>Halovenus</taxon>
    </lineage>
</organism>
<feature type="domain" description="Methyltransferase" evidence="3">
    <location>
        <begin position="50"/>
        <end position="140"/>
    </location>
</feature>
<dbReference type="GeneID" id="76631105"/>
<sequence length="196" mass="21275">MDEISRTLDVYESSSDSYVEKYTSESVAELYGGPFFDALSTASSGEFAQVLDIGCGPGPDTEVFSAAGHGVTGFDITQSFLSAGRERVPDAAFVRGDMRSLPFDDGSFDSIWASASFHHIPRPAATEALGDWRRVLRSGGCAFLSVKRDESLDGDTTDRFFEYYEPDEFRSLLNGAGFEPMTLQTAGKWVSAIVTA</sequence>
<dbReference type="GO" id="GO:0008168">
    <property type="term" value="F:methyltransferase activity"/>
    <property type="evidence" value="ECO:0007669"/>
    <property type="project" value="UniProtKB-KW"/>
</dbReference>
<name>A0ABD5W4B9_9EURY</name>
<dbReference type="GO" id="GO:0032259">
    <property type="term" value="P:methylation"/>
    <property type="evidence" value="ECO:0007669"/>
    <property type="project" value="UniProtKB-KW"/>
</dbReference>
<reference evidence="4 5" key="1">
    <citation type="journal article" date="2019" name="Int. J. Syst. Evol. Microbiol.">
        <title>The Global Catalogue of Microorganisms (GCM) 10K type strain sequencing project: providing services to taxonomists for standard genome sequencing and annotation.</title>
        <authorList>
            <consortium name="The Broad Institute Genomics Platform"/>
            <consortium name="The Broad Institute Genome Sequencing Center for Infectious Disease"/>
            <person name="Wu L."/>
            <person name="Ma J."/>
        </authorList>
    </citation>
    <scope>NUCLEOTIDE SEQUENCE [LARGE SCALE GENOMIC DNA]</scope>
    <source>
        <strain evidence="4 5">JCM 30072</strain>
    </source>
</reference>
<comment type="caution">
    <text evidence="4">The sequence shown here is derived from an EMBL/GenBank/DDBJ whole genome shotgun (WGS) entry which is preliminary data.</text>
</comment>